<reference evidence="5" key="2">
    <citation type="submission" date="2018-06" db="EMBL/GenBank/DDBJ databases">
        <authorList>
            <consortium name="Pathogen Informatics"/>
        </authorList>
    </citation>
    <scope>NUCLEOTIDE SEQUENCE [LARGE SCALE GENOMIC DNA]</scope>
    <source>
        <strain evidence="5">NCTC10135</strain>
    </source>
</reference>
<evidence type="ECO:0000313" key="5">
    <source>
        <dbReference type="Proteomes" id="UP000259864"/>
    </source>
</evidence>
<keyword evidence="1" id="KW-1133">Transmembrane helix</keyword>
<reference evidence="3" key="3">
    <citation type="submission" date="2018-06" db="EMBL/GenBank/DDBJ databases">
        <authorList>
            <consortium name="Pathogen Informatics"/>
            <person name="Doyle S."/>
        </authorList>
    </citation>
    <scope>NUCLEOTIDE SEQUENCE</scope>
    <source>
        <strain evidence="3">NCTC10135</strain>
    </source>
</reference>
<evidence type="ECO:0000313" key="4">
    <source>
        <dbReference type="Proteomes" id="UP000247715"/>
    </source>
</evidence>
<sequence>MLLSTLTPIKFNQQTQATSDAAASIKSIANGIFPQIQTIGLSVLGIIVFILAISCIFAAISAQFKLKSGDKEAASQAKKRMKNILIAFICGLVILALFGSAIGIIKSTVLK</sequence>
<organism evidence="2 4">
    <name type="scientific">Metamycoplasma alkalescens</name>
    <dbReference type="NCBI Taxonomy" id="45363"/>
    <lineage>
        <taxon>Bacteria</taxon>
        <taxon>Bacillati</taxon>
        <taxon>Mycoplasmatota</taxon>
        <taxon>Mycoplasmoidales</taxon>
        <taxon>Metamycoplasmataceae</taxon>
        <taxon>Metamycoplasma</taxon>
    </lineage>
</organism>
<name>A0A318UBX1_9BACT</name>
<feature type="transmembrane region" description="Helical" evidence="1">
    <location>
        <begin position="39"/>
        <end position="62"/>
    </location>
</feature>
<dbReference type="Proteomes" id="UP000247715">
    <property type="component" value="Unassembled WGS sequence"/>
</dbReference>
<dbReference type="Proteomes" id="UP000259864">
    <property type="component" value="Chromosome 1"/>
</dbReference>
<dbReference type="NCBIfam" id="NF045849">
    <property type="entry name" value="ICE_MMCAP2_0565"/>
    <property type="match status" value="1"/>
</dbReference>
<dbReference type="KEGG" id="mala:NCTC10135_00703"/>
<evidence type="ECO:0000313" key="3">
    <source>
        <dbReference type="EMBL" id="SYV90185.1"/>
    </source>
</evidence>
<accession>A0A318UBX1</accession>
<dbReference type="EMBL" id="LS991949">
    <property type="protein sequence ID" value="SYV90185.1"/>
    <property type="molecule type" value="Genomic_DNA"/>
</dbReference>
<keyword evidence="1" id="KW-0812">Transmembrane</keyword>
<protein>
    <submittedName>
        <fullName evidence="2">Uncharacterized protein</fullName>
    </submittedName>
</protein>
<evidence type="ECO:0000256" key="1">
    <source>
        <dbReference type="SAM" id="Phobius"/>
    </source>
</evidence>
<keyword evidence="1" id="KW-0472">Membrane</keyword>
<gene>
    <name evidence="2" type="ORF">BCF88_10910</name>
    <name evidence="3" type="ORF">NCTC10135_00703</name>
</gene>
<evidence type="ECO:0000313" key="2">
    <source>
        <dbReference type="EMBL" id="PYF42582.1"/>
    </source>
</evidence>
<dbReference type="AlphaFoldDB" id="A0A318UBX1"/>
<dbReference type="EMBL" id="QKLP01000009">
    <property type="protein sequence ID" value="PYF42582.1"/>
    <property type="molecule type" value="Genomic_DNA"/>
</dbReference>
<reference evidence="2 4" key="1">
    <citation type="submission" date="2018-06" db="EMBL/GenBank/DDBJ databases">
        <title>Genomic Encyclopedia of Archaeal and Bacterial Type Strains, Phase II (KMG-II): from individual species to whole genera.</title>
        <authorList>
            <person name="Goeker M."/>
        </authorList>
    </citation>
    <scope>NUCLEOTIDE SEQUENCE [LARGE SCALE GENOMIC DNA]</scope>
    <source>
        <strain evidence="2 4">ATCC 29103</strain>
    </source>
</reference>
<proteinExistence type="predicted"/>
<feature type="transmembrane region" description="Helical" evidence="1">
    <location>
        <begin position="83"/>
        <end position="105"/>
    </location>
</feature>
<dbReference type="RefSeq" id="WP_110858386.1">
    <property type="nucleotide sequence ID" value="NZ_LS991949.1"/>
</dbReference>